<keyword evidence="2" id="KW-1185">Reference proteome</keyword>
<reference evidence="1" key="1">
    <citation type="submission" date="2016-04" db="EMBL/GenBank/DDBJ databases">
        <authorList>
            <person name="Evans L.H."/>
            <person name="Alamgir A."/>
            <person name="Owens N."/>
            <person name="Weber N.D."/>
            <person name="Virtaneva K."/>
            <person name="Barbian K."/>
            <person name="Babar A."/>
            <person name="Rosenke K."/>
        </authorList>
    </citation>
    <scope>NUCLEOTIDE SEQUENCE [LARGE SCALE GENOMIC DNA]</scope>
    <source>
        <strain evidence="1">CBS 101.48</strain>
    </source>
</reference>
<proteinExistence type="predicted"/>
<dbReference type="Proteomes" id="UP000078561">
    <property type="component" value="Unassembled WGS sequence"/>
</dbReference>
<dbReference type="AlphaFoldDB" id="A0A168SF00"/>
<evidence type="ECO:0000313" key="2">
    <source>
        <dbReference type="Proteomes" id="UP000078561"/>
    </source>
</evidence>
<accession>A0A168SF00</accession>
<gene>
    <name evidence="1" type="primary">ABSGL_14001.1 scaffold 14385</name>
</gene>
<sequence length="126" mass="14661">MDTTDEHQILFTESDDTHYKDTLAIWISSSSFFLQRLLLLQRHIQAAPWVGVPKVNTPIEFHLNYGPCCHCFHCRKHGPLEGPYVEAQTPLDYHLANFMRHCRDSADDHLCRKPNHSLCDNEYIPV</sequence>
<protein>
    <submittedName>
        <fullName evidence="1">Uncharacterized protein</fullName>
    </submittedName>
</protein>
<evidence type="ECO:0000313" key="1">
    <source>
        <dbReference type="EMBL" id="SAM08338.1"/>
    </source>
</evidence>
<name>A0A168SF00_ABSGL</name>
<dbReference type="EMBL" id="LT554895">
    <property type="protein sequence ID" value="SAM08338.1"/>
    <property type="molecule type" value="Genomic_DNA"/>
</dbReference>
<dbReference type="InParanoid" id="A0A168SF00"/>
<organism evidence="1">
    <name type="scientific">Absidia glauca</name>
    <name type="common">Pin mould</name>
    <dbReference type="NCBI Taxonomy" id="4829"/>
    <lineage>
        <taxon>Eukaryota</taxon>
        <taxon>Fungi</taxon>
        <taxon>Fungi incertae sedis</taxon>
        <taxon>Mucoromycota</taxon>
        <taxon>Mucoromycotina</taxon>
        <taxon>Mucoromycetes</taxon>
        <taxon>Mucorales</taxon>
        <taxon>Cunninghamellaceae</taxon>
        <taxon>Absidia</taxon>
    </lineage>
</organism>